<feature type="transmembrane region" description="Helical" evidence="8">
    <location>
        <begin position="340"/>
        <end position="360"/>
    </location>
</feature>
<accession>A0A256LDN4</accession>
<evidence type="ECO:0000256" key="3">
    <source>
        <dbReference type="ARBA" id="ARBA00022449"/>
    </source>
</evidence>
<evidence type="ECO:0000256" key="8">
    <source>
        <dbReference type="SAM" id="Phobius"/>
    </source>
</evidence>
<keyword evidence="3" id="KW-0050">Antiport</keyword>
<evidence type="ECO:0000256" key="1">
    <source>
        <dbReference type="ARBA" id="ARBA00004651"/>
    </source>
</evidence>
<dbReference type="EMBL" id="NGNV01000022">
    <property type="protein sequence ID" value="OYR88075.1"/>
    <property type="molecule type" value="Genomic_DNA"/>
</dbReference>
<evidence type="ECO:0000313" key="11">
    <source>
        <dbReference type="EMBL" id="OYR91548.1"/>
    </source>
</evidence>
<dbReference type="EMBL" id="NGNX01000022">
    <property type="protein sequence ID" value="OYR91548.1"/>
    <property type="molecule type" value="Genomic_DNA"/>
</dbReference>
<protein>
    <submittedName>
        <fullName evidence="11">Sodium:proton antiporter</fullName>
    </submittedName>
</protein>
<dbReference type="RefSeq" id="WP_057718850.1">
    <property type="nucleotide sequence ID" value="NZ_CAJUTI010000001.1"/>
</dbReference>
<evidence type="ECO:0000313" key="10">
    <source>
        <dbReference type="EMBL" id="OYR88075.1"/>
    </source>
</evidence>
<reference evidence="10" key="2">
    <citation type="submission" date="2017-05" db="EMBL/GenBank/DDBJ databases">
        <authorList>
            <person name="Lin X.B."/>
            <person name="Stothard P."/>
            <person name="Tasseva G."/>
            <person name="Walter J."/>
        </authorList>
    </citation>
    <scope>NUCLEOTIDE SEQUENCE</scope>
    <source>
        <strain evidence="10">609u</strain>
    </source>
</reference>
<dbReference type="Proteomes" id="UP000216316">
    <property type="component" value="Unassembled WGS sequence"/>
</dbReference>
<keyword evidence="7 8" id="KW-0472">Membrane</keyword>
<feature type="transmembrane region" description="Helical" evidence="8">
    <location>
        <begin position="184"/>
        <end position="205"/>
    </location>
</feature>
<keyword evidence="2" id="KW-0813">Transport</keyword>
<feature type="transmembrane region" description="Helical" evidence="8">
    <location>
        <begin position="86"/>
        <end position="119"/>
    </location>
</feature>
<dbReference type="GO" id="GO:0005886">
    <property type="term" value="C:plasma membrane"/>
    <property type="evidence" value="ECO:0007669"/>
    <property type="project" value="UniProtKB-SubCell"/>
</dbReference>
<dbReference type="Proteomes" id="UP000215828">
    <property type="component" value="Unassembled WGS sequence"/>
</dbReference>
<feature type="transmembrane region" description="Helical" evidence="8">
    <location>
        <begin position="225"/>
        <end position="253"/>
    </location>
</feature>
<dbReference type="PANTHER" id="PTHR32507">
    <property type="entry name" value="NA(+)/H(+) ANTIPORTER 1"/>
    <property type="match status" value="1"/>
</dbReference>
<comment type="caution">
    <text evidence="11">The sequence shown here is derived from an EMBL/GenBank/DDBJ whole genome shotgun (WGS) entry which is preliminary data.</text>
</comment>
<name>A0A256LDN4_9LACO</name>
<feature type="transmembrane region" description="Helical" evidence="8">
    <location>
        <begin position="274"/>
        <end position="295"/>
    </location>
</feature>
<proteinExistence type="predicted"/>
<comment type="subcellular location">
    <subcellularLocation>
        <location evidence="1">Cell membrane</location>
        <topology evidence="1">Multi-pass membrane protein</topology>
    </subcellularLocation>
</comment>
<gene>
    <name evidence="10" type="ORF">CBF53_06100</name>
    <name evidence="11" type="ORF">CBF70_06790</name>
</gene>
<feature type="transmembrane region" description="Helical" evidence="8">
    <location>
        <begin position="31"/>
        <end position="50"/>
    </location>
</feature>
<dbReference type="InterPro" id="IPR006153">
    <property type="entry name" value="Cation/H_exchanger_TM"/>
</dbReference>
<evidence type="ECO:0000256" key="2">
    <source>
        <dbReference type="ARBA" id="ARBA00022448"/>
    </source>
</evidence>
<keyword evidence="13" id="KW-1185">Reference proteome</keyword>
<feature type="transmembrane region" description="Helical" evidence="8">
    <location>
        <begin position="307"/>
        <end position="328"/>
    </location>
</feature>
<feature type="domain" description="Cation/H+ exchanger transmembrane" evidence="9">
    <location>
        <begin position="14"/>
        <end position="395"/>
    </location>
</feature>
<dbReference type="Pfam" id="PF00999">
    <property type="entry name" value="Na_H_Exchanger"/>
    <property type="match status" value="1"/>
</dbReference>
<evidence type="ECO:0000256" key="6">
    <source>
        <dbReference type="ARBA" id="ARBA00023065"/>
    </source>
</evidence>
<dbReference type="Gene3D" id="6.10.140.1330">
    <property type="match status" value="1"/>
</dbReference>
<dbReference type="AlphaFoldDB" id="A0A256LDN4"/>
<evidence type="ECO:0000313" key="12">
    <source>
        <dbReference type="Proteomes" id="UP000215828"/>
    </source>
</evidence>
<keyword evidence="4 8" id="KW-0812">Transmembrane</keyword>
<dbReference type="GO" id="GO:1902600">
    <property type="term" value="P:proton transmembrane transport"/>
    <property type="evidence" value="ECO:0007669"/>
    <property type="project" value="InterPro"/>
</dbReference>
<evidence type="ECO:0000256" key="4">
    <source>
        <dbReference type="ARBA" id="ARBA00022692"/>
    </source>
</evidence>
<evidence type="ECO:0000313" key="13">
    <source>
        <dbReference type="Proteomes" id="UP000216316"/>
    </source>
</evidence>
<dbReference type="GO" id="GO:0015297">
    <property type="term" value="F:antiporter activity"/>
    <property type="evidence" value="ECO:0007669"/>
    <property type="project" value="UniProtKB-KW"/>
</dbReference>
<sequence length="523" mass="58788">MELMISSFTLAIAAAISIIIAQAIDKVSANYISMIIGIIIGLVPFLNYQIASFNPEIFMELIVAPLLFFEGQKTKIHNIGRRIKEIIGLTVIMVLLALIVSGFSIHLLVGISLPLAFIIGSISTPTDATASEAVTNGLRMPRRVTASLKAESLFNDASGIILLNMSLLWFANGYINYSQTIQEFLISSVGGSILGFAVAWIIIIFRQSLIRSRFNSLNAQNLIYILTPLALYALAEHLHVSGIIAVVVAGLLHNAESQQSLLINSRQIHMGRDLENLISDIFNSMVFIILGLMMVRISRNKLFNSDLVKWITVGIIVYLANLLVRYTYARLIIHYDRRESTVFSLGGIHGAVTLALALTISARFLGTQSYNLVIMSEALLIILSMLVPTIIFQFILPHEVSDEEAHIVVDKVRNEMVKRALISVHRMYLPQRVKRHVIYTLLNQKRVVKTREYMAVLLKTIDQPNLTKSEQYLQRLAFFRAFAVEREYLEMIGQKESKYRTYILSLYNDVLLAESLIIEPEDE</sequence>
<evidence type="ECO:0000256" key="5">
    <source>
        <dbReference type="ARBA" id="ARBA00022989"/>
    </source>
</evidence>
<dbReference type="PANTHER" id="PTHR32507:SF0">
    <property type="entry name" value="NA(+)_H(+) ANTIPORTER 2-RELATED"/>
    <property type="match status" value="1"/>
</dbReference>
<evidence type="ECO:0000259" key="9">
    <source>
        <dbReference type="Pfam" id="PF00999"/>
    </source>
</evidence>
<keyword evidence="5 8" id="KW-1133">Transmembrane helix</keyword>
<organism evidence="11 12">
    <name type="scientific">Lactobacillus taiwanensis</name>
    <dbReference type="NCBI Taxonomy" id="508451"/>
    <lineage>
        <taxon>Bacteria</taxon>
        <taxon>Bacillati</taxon>
        <taxon>Bacillota</taxon>
        <taxon>Bacilli</taxon>
        <taxon>Lactobacillales</taxon>
        <taxon>Lactobacillaceae</taxon>
        <taxon>Lactobacillus</taxon>
    </lineage>
</organism>
<keyword evidence="6" id="KW-0406">Ion transport</keyword>
<reference evidence="12 13" key="3">
    <citation type="submission" date="2017-09" db="EMBL/GenBank/DDBJ databases">
        <title>Tripartite evolution among Lactobacillus johnsonii, Lactobacillus taiwanensis, Lactobacillus reuteri and their rodent host.</title>
        <authorList>
            <person name="Wang T."/>
            <person name="Knowles S."/>
            <person name="Cheng C."/>
        </authorList>
    </citation>
    <scope>NUCLEOTIDE SEQUENCE [LARGE SCALE GENOMIC DNA]</scope>
    <source>
        <strain evidence="11 12">609q</strain>
        <strain evidence="10 13">609u</strain>
    </source>
</reference>
<feature type="transmembrane region" description="Helical" evidence="8">
    <location>
        <begin position="372"/>
        <end position="396"/>
    </location>
</feature>
<feature type="transmembrane region" description="Helical" evidence="8">
    <location>
        <begin position="157"/>
        <end position="177"/>
    </location>
</feature>
<evidence type="ECO:0000256" key="7">
    <source>
        <dbReference type="ARBA" id="ARBA00023136"/>
    </source>
</evidence>
<reference evidence="11 12" key="1">
    <citation type="submission" date="2017-04" db="EMBL/GenBank/DDBJ databases">
        <authorList>
            <person name="Afonso C.L."/>
            <person name="Miller P.J."/>
            <person name="Scott M.A."/>
            <person name="Spackman E."/>
            <person name="Goraichik I."/>
            <person name="Dimitrov K.M."/>
            <person name="Suarez D.L."/>
            <person name="Swayne D.E."/>
        </authorList>
    </citation>
    <scope>NUCLEOTIDE SEQUENCE [LARGE SCALE GENOMIC DNA]</scope>
    <source>
        <strain evidence="11 12">609q</strain>
    </source>
</reference>